<name>A0A0U9HIK4_KLENI</name>
<evidence type="ECO:0000256" key="1">
    <source>
        <dbReference type="ARBA" id="ARBA00004906"/>
    </source>
</evidence>
<comment type="similarity">
    <text evidence="2">Belongs to the SKP1 family.</text>
</comment>
<organism evidence="5 6">
    <name type="scientific">Klebsormidium nitens</name>
    <name type="common">Green alga</name>
    <name type="synonym">Ulothrix nitens</name>
    <dbReference type="NCBI Taxonomy" id="105231"/>
    <lineage>
        <taxon>Eukaryota</taxon>
        <taxon>Viridiplantae</taxon>
        <taxon>Streptophyta</taxon>
        <taxon>Klebsormidiophyceae</taxon>
        <taxon>Klebsormidiales</taxon>
        <taxon>Klebsormidiaceae</taxon>
        <taxon>Klebsormidium</taxon>
    </lineage>
</organism>
<reference evidence="5 6" key="1">
    <citation type="journal article" date="2014" name="Nat. Commun.">
        <title>Klebsormidium flaccidum genome reveals primary factors for plant terrestrial adaptation.</title>
        <authorList>
            <person name="Hori K."/>
            <person name="Maruyama F."/>
            <person name="Fujisawa T."/>
            <person name="Togashi T."/>
            <person name="Yamamoto N."/>
            <person name="Seo M."/>
            <person name="Sato S."/>
            <person name="Yamada T."/>
            <person name="Mori H."/>
            <person name="Tajima N."/>
            <person name="Moriyama T."/>
            <person name="Ikeuchi M."/>
            <person name="Watanabe M."/>
            <person name="Wada H."/>
            <person name="Kobayashi K."/>
            <person name="Saito M."/>
            <person name="Masuda T."/>
            <person name="Sasaki-Sekimoto Y."/>
            <person name="Mashiguchi K."/>
            <person name="Awai K."/>
            <person name="Shimojima M."/>
            <person name="Masuda S."/>
            <person name="Iwai M."/>
            <person name="Nobusawa T."/>
            <person name="Narise T."/>
            <person name="Kondo S."/>
            <person name="Saito H."/>
            <person name="Sato R."/>
            <person name="Murakawa M."/>
            <person name="Ihara Y."/>
            <person name="Oshima-Yamada Y."/>
            <person name="Ohtaka K."/>
            <person name="Satoh M."/>
            <person name="Sonobe K."/>
            <person name="Ishii M."/>
            <person name="Ohtani R."/>
            <person name="Kanamori-Sato M."/>
            <person name="Honoki R."/>
            <person name="Miyazaki D."/>
            <person name="Mochizuki H."/>
            <person name="Umetsu J."/>
            <person name="Higashi K."/>
            <person name="Shibata D."/>
            <person name="Kamiya Y."/>
            <person name="Sato N."/>
            <person name="Nakamura Y."/>
            <person name="Tabata S."/>
            <person name="Ida S."/>
            <person name="Kurokawa K."/>
            <person name="Ohta H."/>
        </authorList>
    </citation>
    <scope>NUCLEOTIDE SEQUENCE [LARGE SCALE GENOMIC DNA]</scope>
    <source>
        <strain evidence="5 6">NIES-2285</strain>
    </source>
</reference>
<dbReference type="InterPro" id="IPR032675">
    <property type="entry name" value="LRR_dom_sf"/>
</dbReference>
<evidence type="ECO:0000256" key="2">
    <source>
        <dbReference type="ARBA" id="ARBA00009993"/>
    </source>
</evidence>
<evidence type="ECO:0000313" key="5">
    <source>
        <dbReference type="EMBL" id="GAQ80238.1"/>
    </source>
</evidence>
<feature type="compositionally biased region" description="Basic and acidic residues" evidence="4">
    <location>
        <begin position="768"/>
        <end position="783"/>
    </location>
</feature>
<comment type="pathway">
    <text evidence="1">Protein modification; protein ubiquitination.</text>
</comment>
<dbReference type="InterPro" id="IPR052201">
    <property type="entry name" value="LRR-containing_regulator"/>
</dbReference>
<dbReference type="SUPFAM" id="SSF54695">
    <property type="entry name" value="POZ domain"/>
    <property type="match status" value="1"/>
</dbReference>
<dbReference type="Gene3D" id="3.30.710.10">
    <property type="entry name" value="Potassium Channel Kv1.1, Chain A"/>
    <property type="match status" value="1"/>
</dbReference>
<evidence type="ECO:0008006" key="7">
    <source>
        <dbReference type="Google" id="ProtNLM"/>
    </source>
</evidence>
<dbReference type="OrthoDB" id="1893454at2759"/>
<feature type="compositionally biased region" description="Basic and acidic residues" evidence="4">
    <location>
        <begin position="744"/>
        <end position="756"/>
    </location>
</feature>
<dbReference type="AlphaFoldDB" id="A0A0U9HIK4"/>
<dbReference type="InterPro" id="IPR011333">
    <property type="entry name" value="SKP1/BTB/POZ_sf"/>
</dbReference>
<dbReference type="Proteomes" id="UP000054558">
    <property type="component" value="Unassembled WGS sequence"/>
</dbReference>
<dbReference type="SMART" id="SM00512">
    <property type="entry name" value="Skp1"/>
    <property type="match status" value="1"/>
</dbReference>
<feature type="region of interest" description="Disordered" evidence="4">
    <location>
        <begin position="1"/>
        <end position="33"/>
    </location>
</feature>
<feature type="region of interest" description="Disordered" evidence="4">
    <location>
        <begin position="508"/>
        <end position="828"/>
    </location>
</feature>
<dbReference type="STRING" id="105231.A0A0U9HIK4"/>
<feature type="compositionally biased region" description="Polar residues" evidence="4">
    <location>
        <begin position="689"/>
        <end position="699"/>
    </location>
</feature>
<keyword evidence="3" id="KW-0677">Repeat</keyword>
<dbReference type="Gene3D" id="3.80.10.10">
    <property type="entry name" value="Ribonuclease Inhibitor"/>
    <property type="match status" value="2"/>
</dbReference>
<proteinExistence type="inferred from homology"/>
<sequence>MAAMQGEADAAGVSELPPKPWKQRRSKRSSVEGPIEPADIEIFEGKVQSSSVPSAVKPTSVAGYTKVRTGDGFQFAVPTVVLLEAEQVKLMLNSNATFKEKAENVVYFQEIRGEVLEVVLRFCFEEYLNKARVEQLYGASGPRPRLAFHFEVAPALAMEIISAAHFLGLKELLQLAAAMVAHHLSDVPDVSTLPKDLAWVVAQQLSLEGLLEAEDREDFQAIGLDTSPIWERLCRTRGWTGTSSLGLPEQSDLGELSPFDPAAPDYWKRVYVTHDLHFASVLQTEEKFPAFCAKLQRWGRFAAFQMVGRPFYEDVLLPYFGEHALVRYAALFPELRWLLLSQLDGKVLQNQEIKVEGTTPPFDFEALLWALPTCQVFDARFISDSRARSATTDEAVESGGEADALSRGVGAYGRLRMSQLKLAYNPLTSEELWAILRSLPSSSLKTLDLSYCDLDSSSAPLDVLEGLRGSILEALLLSGNPFGMPQRKPEEIPVVEGSWRKVSGIWRKTVQTASPRRAPKAPPKKPAARKKGPVKRPEWNLCFDNVEGDGGESSSAAQTPVGDDSGGANPGGDKPDGKKPVGANPGEANQGGPNPDEDISGGDNRGEANPGGANPGRDGPGGDTARAVGGKGTSRDSEEDRPATSSGAGDAKRGPESCQPSESGAERNSVDAFPGTSLREGGASCGPEQVTSSSRQSPGDNEPGASTAGEASQSAPHRTEQDGGGAGDLATENGVPDSASIRTADPDRKGKDKIEDGTPGSPPYLAESSEHTADRKGKAKVDEGPSTVSDPPVDDASSRTETSAFPGEVRNGRHNGAESSEKFPSPEVASTAADVPAIIFGSILTSLPPTLKKLALSDCGLGDVHVAQIVRGLTSAGCALWELDLSQNEVSARGASAVFVWLQHNDSLRHLSLAQNKVTSTCTDDLLGALQKNTTLSKLSLAGNYSFGEERVSEVLEAAREHAELLVALETATVFSLDLSFIDVTYAARNRFRDTYAGVAQLDLRI</sequence>
<dbReference type="InterPro" id="IPR001232">
    <property type="entry name" value="SKP1-like"/>
</dbReference>
<dbReference type="InterPro" id="IPR001611">
    <property type="entry name" value="Leu-rich_rpt"/>
</dbReference>
<dbReference type="PANTHER" id="PTHR24111">
    <property type="entry name" value="LEUCINE-RICH REPEAT-CONTAINING PROTEIN 34"/>
    <property type="match status" value="1"/>
</dbReference>
<accession>A0A0U9HIK4</accession>
<dbReference type="SUPFAM" id="SSF52047">
    <property type="entry name" value="RNI-like"/>
    <property type="match status" value="1"/>
</dbReference>
<dbReference type="Pfam" id="PF13516">
    <property type="entry name" value="LRR_6"/>
    <property type="match status" value="1"/>
</dbReference>
<feature type="compositionally biased region" description="Low complexity" evidence="4">
    <location>
        <begin position="608"/>
        <end position="617"/>
    </location>
</feature>
<dbReference type="GO" id="GO:0009867">
    <property type="term" value="P:jasmonic acid mediated signaling pathway"/>
    <property type="evidence" value="ECO:0007669"/>
    <property type="project" value="UniProtKB-ARBA"/>
</dbReference>
<evidence type="ECO:0000313" key="6">
    <source>
        <dbReference type="Proteomes" id="UP000054558"/>
    </source>
</evidence>
<keyword evidence="6" id="KW-1185">Reference proteome</keyword>
<evidence type="ECO:0000256" key="3">
    <source>
        <dbReference type="ARBA" id="ARBA00022737"/>
    </source>
</evidence>
<dbReference type="GO" id="GO:0006511">
    <property type="term" value="P:ubiquitin-dependent protein catabolic process"/>
    <property type="evidence" value="ECO:0007669"/>
    <property type="project" value="InterPro"/>
</dbReference>
<evidence type="ECO:0000256" key="4">
    <source>
        <dbReference type="SAM" id="MobiDB-lite"/>
    </source>
</evidence>
<dbReference type="SMART" id="SM00368">
    <property type="entry name" value="LRR_RI"/>
    <property type="match status" value="4"/>
</dbReference>
<feature type="compositionally biased region" description="Basic residues" evidence="4">
    <location>
        <begin position="517"/>
        <end position="534"/>
    </location>
</feature>
<dbReference type="PANTHER" id="PTHR24111:SF0">
    <property type="entry name" value="LEUCINE-RICH REPEAT-CONTAINING PROTEIN"/>
    <property type="match status" value="1"/>
</dbReference>
<gene>
    <name evidence="5" type="ORF">KFL_000490280</name>
</gene>
<dbReference type="EMBL" id="DF236998">
    <property type="protein sequence ID" value="GAQ80238.1"/>
    <property type="molecule type" value="Genomic_DNA"/>
</dbReference>
<protein>
    <recommendedName>
        <fullName evidence="7">BTB domain-containing protein</fullName>
    </recommendedName>
</protein>
<feature type="compositionally biased region" description="Basic and acidic residues" evidence="4">
    <location>
        <begin position="633"/>
        <end position="642"/>
    </location>
</feature>